<protein>
    <recommendedName>
        <fullName evidence="3">STAS/SEC14 domain-containing protein</fullName>
    </recommendedName>
</protein>
<dbReference type="AlphaFoldDB" id="A0A238KA65"/>
<dbReference type="EMBL" id="FXYF01000004">
    <property type="protein sequence ID" value="SMX38972.1"/>
    <property type="molecule type" value="Genomic_DNA"/>
</dbReference>
<organism evidence="1 2">
    <name type="scientific">Maliponia aquimaris</name>
    <dbReference type="NCBI Taxonomy" id="1673631"/>
    <lineage>
        <taxon>Bacteria</taxon>
        <taxon>Pseudomonadati</taxon>
        <taxon>Pseudomonadota</taxon>
        <taxon>Alphaproteobacteria</taxon>
        <taxon>Rhodobacterales</taxon>
        <taxon>Paracoccaceae</taxon>
        <taxon>Maliponia</taxon>
    </lineage>
</organism>
<keyword evidence="2" id="KW-1185">Reference proteome</keyword>
<dbReference type="OrthoDB" id="7877306at2"/>
<gene>
    <name evidence="1" type="ORF">MAA8898_01813</name>
</gene>
<dbReference type="RefSeq" id="WP_094020643.1">
    <property type="nucleotide sequence ID" value="NZ_FXYF01000004.1"/>
</dbReference>
<evidence type="ECO:0000313" key="1">
    <source>
        <dbReference type="EMBL" id="SMX38972.1"/>
    </source>
</evidence>
<dbReference type="Proteomes" id="UP000207598">
    <property type="component" value="Unassembled WGS sequence"/>
</dbReference>
<evidence type="ECO:0000313" key="2">
    <source>
        <dbReference type="Proteomes" id="UP000207598"/>
    </source>
</evidence>
<sequence>MPITYSILPDLGLVLVRFEGEVRTDEHVESFLAYAADPRFDGRQDVLLDLEAGSFNMSNFEEIQVLAYRLKGYYAVRDPGSKTSIWAPGDVTFGMCRMYQSIAEVSGSLKVGVFRTREETMGYLGFAPGVARTRQLIAAWNAARPS</sequence>
<name>A0A238KA65_9RHOB</name>
<evidence type="ECO:0008006" key="3">
    <source>
        <dbReference type="Google" id="ProtNLM"/>
    </source>
</evidence>
<accession>A0A238KA65</accession>
<reference evidence="1 2" key="1">
    <citation type="submission" date="2017-05" db="EMBL/GenBank/DDBJ databases">
        <authorList>
            <person name="Song R."/>
            <person name="Chenine A.L."/>
            <person name="Ruprecht R.M."/>
        </authorList>
    </citation>
    <scope>NUCLEOTIDE SEQUENCE [LARGE SCALE GENOMIC DNA]</scope>
    <source>
        <strain evidence="1 2">CECT 8898</strain>
    </source>
</reference>
<proteinExistence type="predicted"/>